<keyword evidence="7" id="KW-0539">Nucleus</keyword>
<dbReference type="SUPFAM" id="SSF48452">
    <property type="entry name" value="TPR-like"/>
    <property type="match status" value="5"/>
</dbReference>
<evidence type="ECO:0000259" key="11">
    <source>
        <dbReference type="Pfam" id="PF23233"/>
    </source>
</evidence>
<dbReference type="Gene3D" id="1.25.40.10">
    <property type="entry name" value="Tetratricopeptide repeat domain"/>
    <property type="match status" value="5"/>
</dbReference>
<dbReference type="InterPro" id="IPR011990">
    <property type="entry name" value="TPR-like_helical_dom_sf"/>
</dbReference>
<dbReference type="PANTHER" id="PTHR11246:SF5">
    <property type="entry name" value="PRE-MRNA-SPLICING FACTOR SYF1"/>
    <property type="match status" value="1"/>
</dbReference>
<keyword evidence="13" id="KW-1185">Reference proteome</keyword>
<feature type="compositionally biased region" description="Basic and acidic residues" evidence="8">
    <location>
        <begin position="812"/>
        <end position="821"/>
    </location>
</feature>
<sequence length="863" mass="100491">MATISLELYPSQDDLLYEEEILRNPFSLKLWWRYLNARSESPFNKRSVLYERALKALPGSYKLWYAYLRERLKVVRNLPVTHSQYESLNNTFERALVTMHKMPEIWAMYLQTLMEQKHVTRTRKAFDRALGALPVTQHGRIWELYLCFVGQTGIPVETSLRVHRRYLKFDPTHVEDFIDFLVSSELWQEAAERFAGVLNDDEFCSIKCKTKHQLWVELCDLLVRHATEVSGLNVEALIRGGIEKFKDETGRLWTSLADYYIRRGLFDKARDVFEEGMATVVTVRDFSMIFDGYTRFEESVLAANMESCDISDEENDNDQVKEDEDHRYDTNVSLLKFTNKTLHGFWSNNDNDVNLRLARLEHLTDRRPELLNCVLLRQNPHNVAEWHKRVELFEGNPAKQILAFAEAVTTVDPMKAVGKPHSLWVSFAGLYVEHNDIPNARVIFDKAVQVDYKKVDHLAQIWCAWIEMELLQNNFEGARELMRRATAEPSVEVQRRVAAAGNEPVQMKLHKSLRLWSLNVDIEECLGNLESTRAVYERILESKIATPQIILNYARLLEQHKYFEDAFQIYERGVKIFKYPHAKDIWVTYLTKFVRRNGKKLERARELFEHAIEMTPADYLKPLYLQYAKLEEVHGSAKRAMEVYNQAAKALPDEEKLEMYEIYIAHVAKFYPVPDKVKITRKIYEQAVESGLPSEDVKTMCMKYAEFEKSLDETDRARAIYIFSSQFADPQSDDDFWSRWNKFEVQYGNEDTFREMLRIKRSVSACHSQTHFILPEVESRPGVIHTPAGGRKVIADQDYMELPEGDDDEDGNKEAGIRQRDVPAAVFGDLAHKAGEKGEDGDARKRKSDSKPGALERMKRSRH</sequence>
<dbReference type="FunFam" id="1.25.40.10:FF:000137">
    <property type="entry name" value="Pre-mRNA-splicing factor syf1"/>
    <property type="match status" value="1"/>
</dbReference>
<evidence type="ECO:0000256" key="7">
    <source>
        <dbReference type="ARBA" id="ARBA00023242"/>
    </source>
</evidence>
<dbReference type="GO" id="GO:0071014">
    <property type="term" value="C:post-mRNA release spliceosomal complex"/>
    <property type="evidence" value="ECO:0007669"/>
    <property type="project" value="TreeGrafter"/>
</dbReference>
<evidence type="ECO:0000256" key="8">
    <source>
        <dbReference type="SAM" id="MobiDB-lite"/>
    </source>
</evidence>
<dbReference type="GO" id="GO:0000349">
    <property type="term" value="P:generation of catalytic spliceosome for first transesterification step"/>
    <property type="evidence" value="ECO:0007669"/>
    <property type="project" value="TreeGrafter"/>
</dbReference>
<evidence type="ECO:0000313" key="13">
    <source>
        <dbReference type="Proteomes" id="UP001177140"/>
    </source>
</evidence>
<comment type="similarity">
    <text evidence="2">Belongs to the crooked-neck family.</text>
</comment>
<feature type="domain" description="Pre-mRNA-splicing factor Syf1-like N-terminal HAT-repeats" evidence="11">
    <location>
        <begin position="13"/>
        <end position="171"/>
    </location>
</feature>
<feature type="region of interest" description="Disordered" evidence="8">
    <location>
        <begin position="784"/>
        <end position="863"/>
    </location>
</feature>
<proteinExistence type="inferred from homology"/>
<evidence type="ECO:0000256" key="3">
    <source>
        <dbReference type="ARBA" id="ARBA00022664"/>
    </source>
</evidence>
<comment type="caution">
    <text evidence="12">The sequence shown here is derived from an EMBL/GenBank/DDBJ whole genome shotgun (WGS) entry which is preliminary data.</text>
</comment>
<comment type="subcellular location">
    <subcellularLocation>
        <location evidence="1">Nucleus</location>
    </subcellularLocation>
</comment>
<dbReference type="AlphaFoldDB" id="A0AA41UWG0"/>
<evidence type="ECO:0000256" key="1">
    <source>
        <dbReference type="ARBA" id="ARBA00004123"/>
    </source>
</evidence>
<evidence type="ECO:0000256" key="5">
    <source>
        <dbReference type="ARBA" id="ARBA00022737"/>
    </source>
</evidence>
<dbReference type="Pfam" id="PF23220">
    <property type="entry name" value="HAT_Syf1_M"/>
    <property type="match status" value="2"/>
</dbReference>
<feature type="domain" description="Pre-mRNA-splicing factor Syf1/CRNKL1-like C-terminal HAT-repeats" evidence="10">
    <location>
        <begin position="413"/>
        <end position="776"/>
    </location>
</feature>
<evidence type="ECO:0000259" key="10">
    <source>
        <dbReference type="Pfam" id="PF23231"/>
    </source>
</evidence>
<feature type="compositionally biased region" description="Acidic residues" evidence="8">
    <location>
        <begin position="798"/>
        <end position="811"/>
    </location>
</feature>
<name>A0AA41UWG0_PAPNU</name>
<protein>
    <submittedName>
        <fullName evidence="12">Uncharacterized protein</fullName>
    </submittedName>
</protein>
<evidence type="ECO:0000256" key="2">
    <source>
        <dbReference type="ARBA" id="ARBA00008644"/>
    </source>
</evidence>
<dbReference type="InterPro" id="IPR056350">
    <property type="entry name" value="HAT_Syf1_central"/>
</dbReference>
<keyword evidence="3" id="KW-0507">mRNA processing</keyword>
<dbReference type="FunFam" id="1.25.40.10:FF:000182">
    <property type="entry name" value="Pre-mRNA-splicing factor SYF1"/>
    <property type="match status" value="1"/>
</dbReference>
<evidence type="ECO:0000259" key="9">
    <source>
        <dbReference type="Pfam" id="PF23220"/>
    </source>
</evidence>
<evidence type="ECO:0000313" key="12">
    <source>
        <dbReference type="EMBL" id="MCL7022322.1"/>
    </source>
</evidence>
<evidence type="ECO:0000256" key="6">
    <source>
        <dbReference type="ARBA" id="ARBA00023187"/>
    </source>
</evidence>
<dbReference type="FunFam" id="1.25.40.10:FF:000411">
    <property type="entry name" value="pre-mRNA-splicing factor SYF1"/>
    <property type="match status" value="1"/>
</dbReference>
<feature type="compositionally biased region" description="Basic and acidic residues" evidence="8">
    <location>
        <begin position="854"/>
        <end position="863"/>
    </location>
</feature>
<dbReference type="FunFam" id="1.25.40.10:FF:000023">
    <property type="entry name" value="Pre-mRNA-splicing factor SYF1"/>
    <property type="match status" value="1"/>
</dbReference>
<feature type="domain" description="Pre-mRNA-splicing factor SYF1 central HAT repeats" evidence="9">
    <location>
        <begin position="347"/>
        <end position="411"/>
    </location>
</feature>
<dbReference type="Proteomes" id="UP001177140">
    <property type="component" value="Unassembled WGS sequence"/>
</dbReference>
<keyword evidence="4" id="KW-0747">Spliceosome</keyword>
<evidence type="ECO:0000256" key="4">
    <source>
        <dbReference type="ARBA" id="ARBA00022728"/>
    </source>
</evidence>
<dbReference type="Pfam" id="PF23231">
    <property type="entry name" value="HAT_Syf1_CNRKL1_C"/>
    <property type="match status" value="1"/>
</dbReference>
<dbReference type="EMBL" id="JAJJMA010010125">
    <property type="protein sequence ID" value="MCL7022322.1"/>
    <property type="molecule type" value="Genomic_DNA"/>
</dbReference>
<keyword evidence="6" id="KW-0508">mRNA splicing</keyword>
<dbReference type="PANTHER" id="PTHR11246">
    <property type="entry name" value="PRE-MRNA SPLICING FACTOR"/>
    <property type="match status" value="1"/>
</dbReference>
<reference evidence="12" key="1">
    <citation type="submission" date="2022-03" db="EMBL/GenBank/DDBJ databases">
        <title>A functionally conserved STORR gene fusion in Papaver species that diverged 16.8 million years ago.</title>
        <authorList>
            <person name="Catania T."/>
        </authorList>
    </citation>
    <scope>NUCLEOTIDE SEQUENCE</scope>
    <source>
        <strain evidence="12">S-191538</strain>
    </source>
</reference>
<gene>
    <name evidence="12" type="ORF">MKW94_030110</name>
</gene>
<dbReference type="GO" id="GO:0071007">
    <property type="term" value="C:U2-type catalytic step 2 spliceosome"/>
    <property type="evidence" value="ECO:0007669"/>
    <property type="project" value="TreeGrafter"/>
</dbReference>
<accession>A0AA41UWG0</accession>
<dbReference type="InterPro" id="IPR003107">
    <property type="entry name" value="HAT"/>
</dbReference>
<keyword evidence="5" id="KW-0677">Repeat</keyword>
<dbReference type="InterPro" id="IPR055433">
    <property type="entry name" value="HAT_Syf1-like_N"/>
</dbReference>
<feature type="domain" description="Pre-mRNA-splicing factor SYF1 central HAT repeats" evidence="9">
    <location>
        <begin position="174"/>
        <end position="337"/>
    </location>
</feature>
<dbReference type="SMART" id="SM00386">
    <property type="entry name" value="HAT"/>
    <property type="match status" value="11"/>
</dbReference>
<organism evidence="12 13">
    <name type="scientific">Papaver nudicaule</name>
    <name type="common">Iceland poppy</name>
    <dbReference type="NCBI Taxonomy" id="74823"/>
    <lineage>
        <taxon>Eukaryota</taxon>
        <taxon>Viridiplantae</taxon>
        <taxon>Streptophyta</taxon>
        <taxon>Embryophyta</taxon>
        <taxon>Tracheophyta</taxon>
        <taxon>Spermatophyta</taxon>
        <taxon>Magnoliopsida</taxon>
        <taxon>Ranunculales</taxon>
        <taxon>Papaveraceae</taxon>
        <taxon>Papaveroideae</taxon>
        <taxon>Papaver</taxon>
    </lineage>
</organism>
<dbReference type="InterPro" id="IPR045075">
    <property type="entry name" value="Syf1-like"/>
</dbReference>
<dbReference type="GO" id="GO:0000974">
    <property type="term" value="C:Prp19 complex"/>
    <property type="evidence" value="ECO:0007669"/>
    <property type="project" value="TreeGrafter"/>
</dbReference>
<feature type="compositionally biased region" description="Basic and acidic residues" evidence="8">
    <location>
        <begin position="830"/>
        <end position="843"/>
    </location>
</feature>
<dbReference type="InterPro" id="IPR055430">
    <property type="entry name" value="HAT_Syf1_CNRKL1_C"/>
</dbReference>
<dbReference type="Pfam" id="PF23233">
    <property type="entry name" value="HAT_Syf1_CNRKL1_N"/>
    <property type="match status" value="1"/>
</dbReference>